<dbReference type="AlphaFoldDB" id="A0A4Q7V1V2"/>
<dbReference type="Gene3D" id="3.10.180.10">
    <property type="entry name" value="2,3-Dihydroxybiphenyl 1,2-Dioxygenase, domain 1"/>
    <property type="match status" value="1"/>
</dbReference>
<dbReference type="PROSITE" id="PS51819">
    <property type="entry name" value="VOC"/>
    <property type="match status" value="1"/>
</dbReference>
<dbReference type="EMBL" id="SHKL01000001">
    <property type="protein sequence ID" value="RZT86549.1"/>
    <property type="molecule type" value="Genomic_DNA"/>
</dbReference>
<gene>
    <name evidence="3" type="ORF">EV383_3446</name>
</gene>
<reference evidence="3 4" key="1">
    <citation type="submission" date="2019-02" db="EMBL/GenBank/DDBJ databases">
        <title>Sequencing the genomes of 1000 actinobacteria strains.</title>
        <authorList>
            <person name="Klenk H.-P."/>
        </authorList>
    </citation>
    <scope>NUCLEOTIDE SEQUENCE [LARGE SCALE GENOMIC DNA]</scope>
    <source>
        <strain evidence="3 4">DSM 45779</strain>
    </source>
</reference>
<keyword evidence="4" id="KW-1185">Reference proteome</keyword>
<sequence>MPDETLPSPTGPDTTKPTSDAPAKIGNVHHPVGDVGAAVAFYTDAFGLPALFTDGDRYAALDGGGGTKLALAGPEEDLTAGVAAASFKVADVAAALQAVTTAGGSVVREPEAGPHETRAVAKDPWGNVVIVYGPR</sequence>
<comment type="caution">
    <text evidence="3">The sequence shown here is derived from an EMBL/GenBank/DDBJ whole genome shotgun (WGS) entry which is preliminary data.</text>
</comment>
<evidence type="ECO:0000313" key="4">
    <source>
        <dbReference type="Proteomes" id="UP000291591"/>
    </source>
</evidence>
<protein>
    <submittedName>
        <fullName evidence="3">Putative enzyme related to lactoylglutathione lyase</fullName>
    </submittedName>
</protein>
<dbReference type="InterPro" id="IPR029068">
    <property type="entry name" value="Glyas_Bleomycin-R_OHBP_Dase"/>
</dbReference>
<dbReference type="InterPro" id="IPR004360">
    <property type="entry name" value="Glyas_Fos-R_dOase_dom"/>
</dbReference>
<evidence type="ECO:0000313" key="3">
    <source>
        <dbReference type="EMBL" id="RZT86549.1"/>
    </source>
</evidence>
<keyword evidence="3" id="KW-0456">Lyase</keyword>
<evidence type="ECO:0000256" key="1">
    <source>
        <dbReference type="SAM" id="MobiDB-lite"/>
    </source>
</evidence>
<dbReference type="SUPFAM" id="SSF54593">
    <property type="entry name" value="Glyoxalase/Bleomycin resistance protein/Dihydroxybiphenyl dioxygenase"/>
    <property type="match status" value="1"/>
</dbReference>
<dbReference type="Proteomes" id="UP000291591">
    <property type="component" value="Unassembled WGS sequence"/>
</dbReference>
<accession>A0A4Q7V1V2</accession>
<name>A0A4Q7V1V2_PSEST</name>
<dbReference type="InterPro" id="IPR037523">
    <property type="entry name" value="VOC_core"/>
</dbReference>
<dbReference type="GO" id="GO:0016829">
    <property type="term" value="F:lyase activity"/>
    <property type="evidence" value="ECO:0007669"/>
    <property type="project" value="UniProtKB-KW"/>
</dbReference>
<dbReference type="Pfam" id="PF00903">
    <property type="entry name" value="Glyoxalase"/>
    <property type="match status" value="1"/>
</dbReference>
<feature type="domain" description="VOC" evidence="2">
    <location>
        <begin position="24"/>
        <end position="134"/>
    </location>
</feature>
<feature type="compositionally biased region" description="Polar residues" evidence="1">
    <location>
        <begin position="7"/>
        <end position="18"/>
    </location>
</feature>
<evidence type="ECO:0000259" key="2">
    <source>
        <dbReference type="PROSITE" id="PS51819"/>
    </source>
</evidence>
<proteinExistence type="predicted"/>
<organism evidence="3 4">
    <name type="scientific">Pseudonocardia sediminis</name>
    <dbReference type="NCBI Taxonomy" id="1397368"/>
    <lineage>
        <taxon>Bacteria</taxon>
        <taxon>Bacillati</taxon>
        <taxon>Actinomycetota</taxon>
        <taxon>Actinomycetes</taxon>
        <taxon>Pseudonocardiales</taxon>
        <taxon>Pseudonocardiaceae</taxon>
        <taxon>Pseudonocardia</taxon>
    </lineage>
</organism>
<feature type="region of interest" description="Disordered" evidence="1">
    <location>
        <begin position="1"/>
        <end position="27"/>
    </location>
</feature>
<dbReference type="RefSeq" id="WP_242623154.1">
    <property type="nucleotide sequence ID" value="NZ_SHKL01000001.1"/>
</dbReference>
<dbReference type="PANTHER" id="PTHR33993">
    <property type="entry name" value="GLYOXALASE-RELATED"/>
    <property type="match status" value="1"/>
</dbReference>
<dbReference type="InterPro" id="IPR052164">
    <property type="entry name" value="Anthracycline_SecMetBiosynth"/>
</dbReference>